<dbReference type="PANTHER" id="PTHR30461">
    <property type="entry name" value="DNA-INVERTASE FROM LAMBDOID PROPHAGE"/>
    <property type="match status" value="1"/>
</dbReference>
<dbReference type="InterPro" id="IPR011109">
    <property type="entry name" value="DNA_bind_recombinase_dom"/>
</dbReference>
<dbReference type="InterPro" id="IPR038109">
    <property type="entry name" value="DNA_bind_recomb_sf"/>
</dbReference>
<feature type="coiled-coil region" evidence="1">
    <location>
        <begin position="257"/>
        <end position="318"/>
    </location>
</feature>
<dbReference type="EMBL" id="FQZY01000013">
    <property type="protein sequence ID" value="SHJ63231.1"/>
    <property type="molecule type" value="Genomic_DNA"/>
</dbReference>
<evidence type="ECO:0000256" key="1">
    <source>
        <dbReference type="SAM" id="Coils"/>
    </source>
</evidence>
<dbReference type="InterPro" id="IPR025827">
    <property type="entry name" value="Zn_ribbon_recom_dom"/>
</dbReference>
<dbReference type="Pfam" id="PF13408">
    <property type="entry name" value="Zn_ribbon_recom"/>
    <property type="match status" value="1"/>
</dbReference>
<dbReference type="AlphaFoldDB" id="A0A1M6KW84"/>
<keyword evidence="1" id="KW-0175">Coiled coil</keyword>
<keyword evidence="4" id="KW-1185">Reference proteome</keyword>
<accession>A0A1M6KW84</accession>
<dbReference type="Pfam" id="PF07508">
    <property type="entry name" value="Recombinase"/>
    <property type="match status" value="1"/>
</dbReference>
<organism evidence="3 4">
    <name type="scientific">Hespellia stercorisuis DSM 15480</name>
    <dbReference type="NCBI Taxonomy" id="1121950"/>
    <lineage>
        <taxon>Bacteria</taxon>
        <taxon>Bacillati</taxon>
        <taxon>Bacillota</taxon>
        <taxon>Clostridia</taxon>
        <taxon>Lachnospirales</taxon>
        <taxon>Lachnospiraceae</taxon>
        <taxon>Hespellia</taxon>
    </lineage>
</organism>
<dbReference type="InterPro" id="IPR050639">
    <property type="entry name" value="SSR_resolvase"/>
</dbReference>
<dbReference type="GO" id="GO:0000150">
    <property type="term" value="F:DNA strand exchange activity"/>
    <property type="evidence" value="ECO:0007669"/>
    <property type="project" value="InterPro"/>
</dbReference>
<evidence type="ECO:0000313" key="3">
    <source>
        <dbReference type="EMBL" id="SHJ63231.1"/>
    </source>
</evidence>
<feature type="domain" description="Recombinase" evidence="2">
    <location>
        <begin position="32"/>
        <end position="158"/>
    </location>
</feature>
<dbReference type="GO" id="GO:0003677">
    <property type="term" value="F:DNA binding"/>
    <property type="evidence" value="ECO:0007669"/>
    <property type="project" value="InterPro"/>
</dbReference>
<dbReference type="STRING" id="1121950.SAMN02745243_01007"/>
<proteinExistence type="predicted"/>
<dbReference type="PROSITE" id="PS51737">
    <property type="entry name" value="RECOMBINASE_DNA_BIND"/>
    <property type="match status" value="1"/>
</dbReference>
<dbReference type="Gene3D" id="3.90.1750.20">
    <property type="entry name" value="Putative Large Serine Recombinase, Chain B, Domain 2"/>
    <property type="match status" value="1"/>
</dbReference>
<gene>
    <name evidence="3" type="ORF">SAMN02745243_01007</name>
</gene>
<evidence type="ECO:0000313" key="4">
    <source>
        <dbReference type="Proteomes" id="UP000184301"/>
    </source>
</evidence>
<evidence type="ECO:0000259" key="2">
    <source>
        <dbReference type="PROSITE" id="PS51737"/>
    </source>
</evidence>
<protein>
    <submittedName>
        <fullName evidence="3">Recombinase zinc beta ribbon domain-containing protein</fullName>
    </submittedName>
</protein>
<dbReference type="Proteomes" id="UP000184301">
    <property type="component" value="Unassembled WGS sequence"/>
</dbReference>
<name>A0A1M6KW84_9FIRM</name>
<dbReference type="PANTHER" id="PTHR30461:SF23">
    <property type="entry name" value="DNA RECOMBINASE-RELATED"/>
    <property type="match status" value="1"/>
</dbReference>
<reference evidence="3 4" key="1">
    <citation type="submission" date="2016-11" db="EMBL/GenBank/DDBJ databases">
        <authorList>
            <person name="Jaros S."/>
            <person name="Januszkiewicz K."/>
            <person name="Wedrychowicz H."/>
        </authorList>
    </citation>
    <scope>NUCLEOTIDE SEQUENCE [LARGE SCALE GENOMIC DNA]</scope>
    <source>
        <strain evidence="3 4">DSM 15480</strain>
    </source>
</reference>
<sequence>MFNFSNSISQNVKLGLQYRYQQGEIQINCSRFLGYIKNEKKKLIIVPEEAEVVKRIYREYLEGASMLKIARGLEADGILNGAGREKWHTSNINQILRNEKYIGDALLQKTYTTDFLTKKRVKNHGIVPQYYVENSHEAIIPREFFMQVQEELIRRRIVHTSPNGKTRTFSSNHVFAQIIICGKCGEVFRRVHWNNRGKKSIVWRCVSRLENTGLFCDARTVLESTIEQVLVTAINQTLCDKDSFLITLRDNVATVINRESDKALSDIDKRLEELQNELLKLATSNSDYDNVGDEIHRLREQKQNMQVENANRDELRKRIADMSTFLQEQPAAITEYDESLVRRLIEKVTVHEDKFTVEFKSGVAVDIDE</sequence>